<dbReference type="PROSITE" id="PS51688">
    <property type="entry name" value="ICA"/>
    <property type="match status" value="1"/>
</dbReference>
<dbReference type="EMBL" id="MT143981">
    <property type="protein sequence ID" value="QJA44825.1"/>
    <property type="molecule type" value="Genomic_DNA"/>
</dbReference>
<evidence type="ECO:0000313" key="2">
    <source>
        <dbReference type="EMBL" id="QJA44825.1"/>
    </source>
</evidence>
<name>A0A6H1ZC28_9ZZZZ</name>
<organism evidence="2">
    <name type="scientific">viral metagenome</name>
    <dbReference type="NCBI Taxonomy" id="1070528"/>
    <lineage>
        <taxon>unclassified sequences</taxon>
        <taxon>metagenomes</taxon>
        <taxon>organismal metagenomes</taxon>
    </lineage>
</organism>
<evidence type="ECO:0000313" key="3">
    <source>
        <dbReference type="EMBL" id="QJH94145.1"/>
    </source>
</evidence>
<protein>
    <submittedName>
        <fullName evidence="2">Putative tail protein</fullName>
    </submittedName>
</protein>
<reference evidence="2" key="1">
    <citation type="submission" date="2020-03" db="EMBL/GenBank/DDBJ databases">
        <title>The deep terrestrial virosphere.</title>
        <authorList>
            <person name="Holmfeldt K."/>
            <person name="Nilsson E."/>
            <person name="Simone D."/>
            <person name="Lopez-Fernandez M."/>
            <person name="Wu X."/>
            <person name="de Brujin I."/>
            <person name="Lundin D."/>
            <person name="Andersson A."/>
            <person name="Bertilsson S."/>
            <person name="Dopson M."/>
        </authorList>
    </citation>
    <scope>NUCLEOTIDE SEQUENCE</scope>
    <source>
        <strain evidence="2">TM448A00151</strain>
        <strain evidence="3">TM448B00189</strain>
    </source>
</reference>
<dbReference type="InterPro" id="IPR030392">
    <property type="entry name" value="S74_ICA"/>
</dbReference>
<dbReference type="EMBL" id="MT144596">
    <property type="protein sequence ID" value="QJH94145.1"/>
    <property type="molecule type" value="Genomic_DNA"/>
</dbReference>
<evidence type="ECO:0000259" key="1">
    <source>
        <dbReference type="PROSITE" id="PS51688"/>
    </source>
</evidence>
<accession>A0A6H1ZC28</accession>
<sequence>MKKLCSFLVVCLFSFYAYGAIETSNSNGVMTGDIEMGDVPLSMDGGINGLAFDPDNDGINEVMIDTTGKVTAVGLDAGDANITNVGDIALDSISSDAGTSINVTLGADAGDDFIIDTTGFVYEGNTNRVGIGTATPLQKLDIEKGHIRLGQVAAPSAPTVAVGAAGVLTGNYRYRISFVTALGKTESGAVSALVAPAAQQVNLSAIPVSSDSAVTSRKIYRTVANGGWPYNTKLVTTINDNTTTIYSDNIADASLGVSEPRVNSTGGLIYNGTVRAGIIDNAVTAIGMNALRVNTGYHNSAMGVNALYYNTTGNYNSAMGVQALFNNTAGYYNSAMGVNSLSSNTTGYSNSAMGMNAGRYIADGVTTNQISNNSVYLGYLTKSLASGDTNEIVIGASATGLGSNTVVLGNDSILTTALRGNVGIGTTGPGAKLEVAGQVKITGGVPGAGKVLTSDAAGLATWETSAGLPSGASGQTLRHDGTNWIANSLLFNNGSNVGIGTTSPTAVLHLKAGTATANTAPLKFTSGVLNTTAEAGAVEFLTDAFYGTITTGAARKTFAFLESPTFTGTVTLPSGQVLIAPALGTPASGVMTNVTGTATGLTAGTANNLSGGLGGQIPYQSAAGTTAMLANGTAGQVLQSNGTTLAPSWTSAGAGDMILASIQTVTGAKTFGSAGAVGKFILAGSTSGTTILNAAAVAGTTTVTLPEATTTLVGTDTTDTLTNKTLTSPTLTTPVLGTPSSGTLTSCTGLPLTTGVTGILPIANGGTSGSTALAGFNALSPVTTLGDVIFRDVTNNVRLAGNITTAKQYLSQIGTGTVSAAPAWATIAATDLSNGITGSGTVVLATSPALTTPNIGVATATSLNVNGTISQSYGNDTQTMLLHTKDWISDTVISGCLPATSANLTSDISAGTAYSQGRRIVKVATSKTYTASKDTYVDLKGDETYVFTEVLNAAAAPAIAADSIRLAKVVTDVDNITGVTDLRQLHKIFVDSSGNVGIGTTVPDTKLQVDVSGASVGSIRLSNTLPRANGNKWGIFWSDSAGEINTAIYTSFTGGNNAADLVFATDPGDGGTGLTGAAERMRILSNGNVGIGTTTPGYPLTMASGAYVSVGGVWTDVSSKDLKFGFEDVTILDKLPTLPIQKYEYKITKIKTDVEIDTLIDKQIAEDTEKVKEDENQSDEEFAKQKEENIKVIEEHRVTWKAEEKLRVNPKYLSPCAEDFNAMFGLGDDKSIAAKSLAGVALKGLQELLVRVETLENENILLKQRISVIELLITEAKNLGVVEDAEIAGENVPAKRPKIR</sequence>
<feature type="domain" description="Peptidase S74" evidence="1">
    <location>
        <begin position="1118"/>
        <end position="1259"/>
    </location>
</feature>
<proteinExistence type="predicted"/>
<gene>
    <name evidence="2" type="ORF">TM448A00151_0024</name>
    <name evidence="3" type="ORF">TM448B00189_0038</name>
</gene>